<gene>
    <name evidence="2" type="ORF">GCM10023224_37840</name>
</gene>
<dbReference type="Gene3D" id="3.40.50.150">
    <property type="entry name" value="Vaccinia Virus protein VP39"/>
    <property type="match status" value="1"/>
</dbReference>
<proteinExistence type="predicted"/>
<feature type="region of interest" description="Disordered" evidence="1">
    <location>
        <begin position="1"/>
        <end position="25"/>
    </location>
</feature>
<dbReference type="Proteomes" id="UP001499993">
    <property type="component" value="Unassembled WGS sequence"/>
</dbReference>
<organism evidence="2 3">
    <name type="scientific">Streptomonospora halophila</name>
    <dbReference type="NCBI Taxonomy" id="427369"/>
    <lineage>
        <taxon>Bacteria</taxon>
        <taxon>Bacillati</taxon>
        <taxon>Actinomycetota</taxon>
        <taxon>Actinomycetes</taxon>
        <taxon>Streptosporangiales</taxon>
        <taxon>Nocardiopsidaceae</taxon>
        <taxon>Streptomonospora</taxon>
    </lineage>
</organism>
<dbReference type="InterPro" id="IPR029063">
    <property type="entry name" value="SAM-dependent_MTases_sf"/>
</dbReference>
<dbReference type="CDD" id="cd02440">
    <property type="entry name" value="AdoMet_MTases"/>
    <property type="match status" value="1"/>
</dbReference>
<evidence type="ECO:0000256" key="1">
    <source>
        <dbReference type="SAM" id="MobiDB-lite"/>
    </source>
</evidence>
<protein>
    <recommendedName>
        <fullName evidence="4">Methyltransferase domain-containing protein</fullName>
    </recommendedName>
</protein>
<comment type="caution">
    <text evidence="2">The sequence shown here is derived from an EMBL/GenBank/DDBJ whole genome shotgun (WGS) entry which is preliminary data.</text>
</comment>
<reference evidence="3" key="1">
    <citation type="journal article" date="2019" name="Int. J. Syst. Evol. Microbiol.">
        <title>The Global Catalogue of Microorganisms (GCM) 10K type strain sequencing project: providing services to taxonomists for standard genome sequencing and annotation.</title>
        <authorList>
            <consortium name="The Broad Institute Genomics Platform"/>
            <consortium name="The Broad Institute Genome Sequencing Center for Infectious Disease"/>
            <person name="Wu L."/>
            <person name="Ma J."/>
        </authorList>
    </citation>
    <scope>NUCLEOTIDE SEQUENCE [LARGE SCALE GENOMIC DNA]</scope>
    <source>
        <strain evidence="3">JCM 18123</strain>
    </source>
</reference>
<name>A0ABP9GTC6_9ACTN</name>
<dbReference type="EMBL" id="BAABIK010000023">
    <property type="protein sequence ID" value="GAA4950071.1"/>
    <property type="molecule type" value="Genomic_DNA"/>
</dbReference>
<evidence type="ECO:0000313" key="3">
    <source>
        <dbReference type="Proteomes" id="UP001499993"/>
    </source>
</evidence>
<sequence>MRPSSNSASRPPEHETAEAVPDSRTARSAAAHFATSDSLSAYWRFYWAVADAQLARWLPEEPGRILDLSGPDFRGAPRAVADGHDVVTLLPSADLRPRRQLTLVNGHVPAARRRSPGRLHPVVGDTTFLSGFTGGAFDGVLADNRVLSRHLATEASLGEIARVLRPGGRVLLCVDSVVLGMALLAEQDCWPELSFAPRADVLLVPWPDGSITRCFTAEQIGEVVTDVGLELDWIRPRTVLSASTVEMMLARDSQALGRLVDMELRAAESDDYVGVHLLASARKPGPAPQPR</sequence>
<keyword evidence="3" id="KW-1185">Reference proteome</keyword>
<evidence type="ECO:0008006" key="4">
    <source>
        <dbReference type="Google" id="ProtNLM"/>
    </source>
</evidence>
<accession>A0ABP9GTC6</accession>
<evidence type="ECO:0000313" key="2">
    <source>
        <dbReference type="EMBL" id="GAA4950071.1"/>
    </source>
</evidence>
<dbReference type="SUPFAM" id="SSF53335">
    <property type="entry name" value="S-adenosyl-L-methionine-dependent methyltransferases"/>
    <property type="match status" value="1"/>
</dbReference>